<comment type="caution">
    <text evidence="8">The sequence shown here is derived from an EMBL/GenBank/DDBJ whole genome shotgun (WGS) entry which is preliminary data.</text>
</comment>
<dbReference type="InterPro" id="IPR003245">
    <property type="entry name" value="Phytocyanin_dom"/>
</dbReference>
<keyword evidence="3" id="KW-1015">Disulfide bond</keyword>
<dbReference type="InterPro" id="IPR008972">
    <property type="entry name" value="Cupredoxin"/>
</dbReference>
<name>A0AAV1WBW4_LUPLU</name>
<keyword evidence="2" id="KW-0186">Copper</keyword>
<organism evidence="8 9">
    <name type="scientific">Lupinus luteus</name>
    <name type="common">European yellow lupine</name>
    <dbReference type="NCBI Taxonomy" id="3873"/>
    <lineage>
        <taxon>Eukaryota</taxon>
        <taxon>Viridiplantae</taxon>
        <taxon>Streptophyta</taxon>
        <taxon>Embryophyta</taxon>
        <taxon>Tracheophyta</taxon>
        <taxon>Spermatophyta</taxon>
        <taxon>Magnoliopsida</taxon>
        <taxon>eudicotyledons</taxon>
        <taxon>Gunneridae</taxon>
        <taxon>Pentapetalae</taxon>
        <taxon>rosids</taxon>
        <taxon>fabids</taxon>
        <taxon>Fabales</taxon>
        <taxon>Fabaceae</taxon>
        <taxon>Papilionoideae</taxon>
        <taxon>50 kb inversion clade</taxon>
        <taxon>genistoids sensu lato</taxon>
        <taxon>core genistoids</taxon>
        <taxon>Genisteae</taxon>
        <taxon>Lupinus</taxon>
    </lineage>
</organism>
<evidence type="ECO:0000256" key="2">
    <source>
        <dbReference type="ARBA" id="ARBA00023008"/>
    </source>
</evidence>
<reference evidence="8 9" key="1">
    <citation type="submission" date="2024-03" db="EMBL/GenBank/DDBJ databases">
        <authorList>
            <person name="Martinez-Hernandez J."/>
        </authorList>
    </citation>
    <scope>NUCLEOTIDE SEQUENCE [LARGE SCALE GENOMIC DNA]</scope>
</reference>
<keyword evidence="9" id="KW-1185">Reference proteome</keyword>
<dbReference type="Pfam" id="PF02298">
    <property type="entry name" value="Cu_bind_like"/>
    <property type="match status" value="1"/>
</dbReference>
<evidence type="ECO:0000313" key="8">
    <source>
        <dbReference type="EMBL" id="CAL0306524.1"/>
    </source>
</evidence>
<evidence type="ECO:0000256" key="6">
    <source>
        <dbReference type="SAM" id="SignalP"/>
    </source>
</evidence>
<dbReference type="SUPFAM" id="SSF49503">
    <property type="entry name" value="Cupredoxins"/>
    <property type="match status" value="1"/>
</dbReference>
<evidence type="ECO:0000256" key="3">
    <source>
        <dbReference type="ARBA" id="ARBA00023157"/>
    </source>
</evidence>
<dbReference type="InterPro" id="IPR039391">
    <property type="entry name" value="Phytocyanin-like"/>
</dbReference>
<evidence type="ECO:0000256" key="4">
    <source>
        <dbReference type="ARBA" id="ARBA00071970"/>
    </source>
</evidence>
<keyword evidence="1" id="KW-0479">Metal-binding</keyword>
<gene>
    <name evidence="8" type="ORF">LLUT_LOCUS7584</name>
</gene>
<dbReference type="GO" id="GO:0009055">
    <property type="term" value="F:electron transfer activity"/>
    <property type="evidence" value="ECO:0007669"/>
    <property type="project" value="InterPro"/>
</dbReference>
<dbReference type="PANTHER" id="PTHR33021:SF9">
    <property type="entry name" value="PUTATIVE, EXPRESSED-RELATED"/>
    <property type="match status" value="1"/>
</dbReference>
<dbReference type="AlphaFoldDB" id="A0AAV1WBW4"/>
<proteinExistence type="predicted"/>
<feature type="domain" description="Phytocyanin" evidence="7">
    <location>
        <begin position="29"/>
        <end position="124"/>
    </location>
</feature>
<accession>A0AAV1WBW4</accession>
<dbReference type="CDD" id="cd11013">
    <property type="entry name" value="Plantacyanin"/>
    <property type="match status" value="1"/>
</dbReference>
<dbReference type="Proteomes" id="UP001497480">
    <property type="component" value="Unassembled WGS sequence"/>
</dbReference>
<dbReference type="Gene3D" id="2.60.40.420">
    <property type="entry name" value="Cupredoxins - blue copper proteins"/>
    <property type="match status" value="1"/>
</dbReference>
<feature type="chain" id="PRO_5043550464" description="Basic blue protein" evidence="6">
    <location>
        <begin position="29"/>
        <end position="124"/>
    </location>
</feature>
<dbReference type="FunFam" id="2.60.40.420:FF:000013">
    <property type="entry name" value="basic blue protein-like"/>
    <property type="match status" value="1"/>
</dbReference>
<sequence>MALGRGSAMVALMLLLMCLLLHSEMAHAATYTVGGANGWTFNTATWPRGKRFRAGDTLVFNYSPGAHNVVAVDKASYSACKTPKGSKVYNSGSDQIKLAKGPNYFICNFVGHCESGTKIAISAV</sequence>
<protein>
    <recommendedName>
        <fullName evidence="4">Basic blue protein</fullName>
    </recommendedName>
    <alternativeName>
        <fullName evidence="5">Plantacyanin</fullName>
    </alternativeName>
</protein>
<feature type="signal peptide" evidence="6">
    <location>
        <begin position="1"/>
        <end position="28"/>
    </location>
</feature>
<evidence type="ECO:0000256" key="5">
    <source>
        <dbReference type="ARBA" id="ARBA00082491"/>
    </source>
</evidence>
<dbReference type="EMBL" id="CAXHTB010000005">
    <property type="protein sequence ID" value="CAL0306524.1"/>
    <property type="molecule type" value="Genomic_DNA"/>
</dbReference>
<dbReference type="GO" id="GO:0046872">
    <property type="term" value="F:metal ion binding"/>
    <property type="evidence" value="ECO:0007669"/>
    <property type="project" value="UniProtKB-KW"/>
</dbReference>
<keyword evidence="6" id="KW-0732">Signal</keyword>
<dbReference type="InterPro" id="IPR041844">
    <property type="entry name" value="Plantacyanin"/>
</dbReference>
<evidence type="ECO:0000256" key="1">
    <source>
        <dbReference type="ARBA" id="ARBA00022723"/>
    </source>
</evidence>
<evidence type="ECO:0000313" key="9">
    <source>
        <dbReference type="Proteomes" id="UP001497480"/>
    </source>
</evidence>
<dbReference type="GO" id="GO:0005886">
    <property type="term" value="C:plasma membrane"/>
    <property type="evidence" value="ECO:0007669"/>
    <property type="project" value="TreeGrafter"/>
</dbReference>
<evidence type="ECO:0000259" key="7">
    <source>
        <dbReference type="PROSITE" id="PS51485"/>
    </source>
</evidence>
<dbReference type="PANTHER" id="PTHR33021">
    <property type="entry name" value="BLUE COPPER PROTEIN"/>
    <property type="match status" value="1"/>
</dbReference>
<dbReference type="PROSITE" id="PS51485">
    <property type="entry name" value="PHYTOCYANIN"/>
    <property type="match status" value="1"/>
</dbReference>